<dbReference type="EMBL" id="CP000697">
    <property type="protein sequence ID" value="ABQ31188.1"/>
    <property type="molecule type" value="Genomic_DNA"/>
</dbReference>
<name>A5G006_ACICJ</name>
<organism evidence="3 4">
    <name type="scientific">Acidiphilium cryptum (strain JF-5)</name>
    <dbReference type="NCBI Taxonomy" id="349163"/>
    <lineage>
        <taxon>Bacteria</taxon>
        <taxon>Pseudomonadati</taxon>
        <taxon>Pseudomonadota</taxon>
        <taxon>Alphaproteobacteria</taxon>
        <taxon>Acetobacterales</taxon>
        <taxon>Acidocellaceae</taxon>
        <taxon>Acidiphilium</taxon>
    </lineage>
</organism>
<dbReference type="RefSeq" id="WP_012039736.1">
    <property type="nucleotide sequence ID" value="NC_009484.1"/>
</dbReference>
<dbReference type="Proteomes" id="UP000000245">
    <property type="component" value="Chromosome"/>
</dbReference>
<sequence length="499" mass="53945">MSRMTKPGGKAPEPAQSAAVRNRDPEARTFGILDLQFTSVDPITISGTIGGTADVEYADELLLSVLTPIAMPRIDSDPSDDPDESFDIEQNDLHEHAEDQVSTVAPLQQTDMHGTTGLVDLTRFAAEAASPQAAMSPFDLAPRGVADQTAASAGSADLAPQPASDRNAGVTTSVCFLEGTRIFGLNGDIPVETMNRGDRLITKSGAMRPVRWVGRRTIDSQRHPRPETVWPVRIERGAIDDGLPERTLYLSPDHAIYLDGCLVPAKALVNGRSIVQEQRRSFTYYHIELETHDILLAEGLPTESYLDTGNRRFFESDDDAMTLHPDFAQTMRETRSCAPFVESGPMLAAIRARIDARLPAAEITTDPGLRVLANGRFLPVSSLDPTTYAVQLPASPTDLRLMSNVVVPAELHPDAEDRRRLGLDVVQLLIMNEGRMVHVPLESEMLGEGWYALESGHRWTNGDAVIPASLTAGAKTLLVRLAGQTSYPVAGAIAAGVGS</sequence>
<dbReference type="AlphaFoldDB" id="A5G006"/>
<feature type="region of interest" description="Disordered" evidence="1">
    <location>
        <begin position="1"/>
        <end position="24"/>
    </location>
</feature>
<evidence type="ECO:0000259" key="2">
    <source>
        <dbReference type="Pfam" id="PF13403"/>
    </source>
</evidence>
<feature type="domain" description="Hedgehog/Intein (Hint)" evidence="2">
    <location>
        <begin position="174"/>
        <end position="308"/>
    </location>
</feature>
<dbReference type="KEGG" id="acr:Acry_1987"/>
<proteinExistence type="predicted"/>
<keyword evidence="4" id="KW-1185">Reference proteome</keyword>
<gene>
    <name evidence="3" type="ordered locus">Acry_1987</name>
</gene>
<accession>A5G006</accession>
<dbReference type="Pfam" id="PF13403">
    <property type="entry name" value="Hint_2"/>
    <property type="match status" value="1"/>
</dbReference>
<dbReference type="HOGENOM" id="CLU_549397_0_0_5"/>
<dbReference type="InterPro" id="IPR028992">
    <property type="entry name" value="Hedgehog/Intein_dom"/>
</dbReference>
<dbReference type="SUPFAM" id="SSF51294">
    <property type="entry name" value="Hedgehog/intein (Hint) domain"/>
    <property type="match status" value="1"/>
</dbReference>
<reference evidence="3 4" key="1">
    <citation type="submission" date="2007-05" db="EMBL/GenBank/DDBJ databases">
        <title>Complete sequence of chromosome of Acidiphilium cryptum JF-5.</title>
        <authorList>
            <consortium name="US DOE Joint Genome Institute"/>
            <person name="Copeland A."/>
            <person name="Lucas S."/>
            <person name="Lapidus A."/>
            <person name="Barry K."/>
            <person name="Detter J.C."/>
            <person name="Glavina del Rio T."/>
            <person name="Hammon N."/>
            <person name="Israni S."/>
            <person name="Dalin E."/>
            <person name="Tice H."/>
            <person name="Pitluck S."/>
            <person name="Sims D."/>
            <person name="Brettin T."/>
            <person name="Bruce D."/>
            <person name="Han C."/>
            <person name="Schmutz J."/>
            <person name="Larimer F."/>
            <person name="Land M."/>
            <person name="Hauser L."/>
            <person name="Kyrpides N."/>
            <person name="Kim E."/>
            <person name="Magnuson T."/>
            <person name="Richardson P."/>
        </authorList>
    </citation>
    <scope>NUCLEOTIDE SEQUENCE [LARGE SCALE GENOMIC DNA]</scope>
    <source>
        <strain evidence="3 4">JF-5</strain>
    </source>
</reference>
<protein>
    <recommendedName>
        <fullName evidence="2">Hedgehog/Intein (Hint) domain-containing protein</fullName>
    </recommendedName>
</protein>
<dbReference type="Gene3D" id="2.170.16.10">
    <property type="entry name" value="Hedgehog/Intein (Hint) domain"/>
    <property type="match status" value="1"/>
</dbReference>
<evidence type="ECO:0000313" key="3">
    <source>
        <dbReference type="EMBL" id="ABQ31188.1"/>
    </source>
</evidence>
<dbReference type="eggNOG" id="COG3210">
    <property type="taxonomic scope" value="Bacteria"/>
</dbReference>
<dbReference type="STRING" id="349163.Acry_1987"/>
<evidence type="ECO:0000256" key="1">
    <source>
        <dbReference type="SAM" id="MobiDB-lite"/>
    </source>
</evidence>
<evidence type="ECO:0000313" key="4">
    <source>
        <dbReference type="Proteomes" id="UP000000245"/>
    </source>
</evidence>
<dbReference type="InterPro" id="IPR036844">
    <property type="entry name" value="Hint_dom_sf"/>
</dbReference>